<dbReference type="AlphaFoldDB" id="A0A2T4B7G4"/>
<dbReference type="Gene3D" id="4.10.240.10">
    <property type="entry name" value="Zn(2)-C6 fungal-type DNA-binding domain"/>
    <property type="match status" value="1"/>
</dbReference>
<protein>
    <recommendedName>
        <fullName evidence="2">Zn(2)-C6 fungal-type domain-containing protein</fullName>
    </recommendedName>
</protein>
<dbReference type="CDD" id="cd12148">
    <property type="entry name" value="fungal_TF_MHR"/>
    <property type="match status" value="1"/>
</dbReference>
<dbReference type="RefSeq" id="XP_024748585.1">
    <property type="nucleotide sequence ID" value="XM_024889091.1"/>
</dbReference>
<dbReference type="InterPro" id="IPR053181">
    <property type="entry name" value="EcdB-like_regulator"/>
</dbReference>
<dbReference type="GO" id="GO:0008270">
    <property type="term" value="F:zinc ion binding"/>
    <property type="evidence" value="ECO:0007669"/>
    <property type="project" value="InterPro"/>
</dbReference>
<evidence type="ECO:0000313" key="4">
    <source>
        <dbReference type="Proteomes" id="UP000241546"/>
    </source>
</evidence>
<dbReference type="GeneID" id="36597210"/>
<dbReference type="PROSITE" id="PS00463">
    <property type="entry name" value="ZN2_CY6_FUNGAL_1"/>
    <property type="match status" value="1"/>
</dbReference>
<sequence>RRADQTRTTCGECHARRLECYPYGPTCVHCLLWGLDCVMPSEEERTLSPESEVILKIEDGLSENEAQGASAGSSTGPNSIYVTGNHAMSAQRHALRHRYLAGGRHNCRSLQIDSAKVLSWPVFAGQLDPQAKAMAVLPQKPLEQHRPPGRHQPSSCLILLVWALGAITTKFPHSRGARGIRGLDLGAALFGMAYERLGAVFAEGGILPAQCFFYAGVYLLSILQPVPAWRHFLQALAYCQEFDVVVQAATRTQAPTTTPEASPAEVNLYWSCWKAEVDLRLSLGLYDFQTQGRVYIESLPEIPVNPLMNIKVRLFFLAEISLLRLATSARNDIERILWLSSRGNDEDHERLLIETVETYKAKAQIWLVSLPQAVSFSTEDSEFNIFTFTLCWRLVDFGELIFWPFLEDAINSGEESLPQHVYHYAGHGISTCVNHIRMALIAQKYRHEGTWMLLQSCARSVIVLMAASLSHHAQSLLPENWISLVDSGIHVLRHWIGHNAVILNQI</sequence>
<dbReference type="InterPro" id="IPR001138">
    <property type="entry name" value="Zn2Cys6_DnaBD"/>
</dbReference>
<dbReference type="Proteomes" id="UP000241546">
    <property type="component" value="Unassembled WGS sequence"/>
</dbReference>
<reference evidence="4" key="1">
    <citation type="submission" date="2016-07" db="EMBL/GenBank/DDBJ databases">
        <title>Multiple horizontal gene transfer events from other fungi enriched the ability of initially mycotrophic Trichoderma (Ascomycota) to feed on dead plant biomass.</title>
        <authorList>
            <consortium name="DOE Joint Genome Institute"/>
            <person name="Atanasova L."/>
            <person name="Chenthamara K."/>
            <person name="Zhang J."/>
            <person name="Grujic M."/>
            <person name="Henrissat B."/>
            <person name="Kuo A."/>
            <person name="Aerts A."/>
            <person name="Salamov A."/>
            <person name="Lipzen A."/>
            <person name="Labutti K."/>
            <person name="Barry K."/>
            <person name="Miao Y."/>
            <person name="Rahimi M.J."/>
            <person name="Shen Q."/>
            <person name="Grigoriev I.V."/>
            <person name="Kubicek C.P."/>
            <person name="Druzhinina I.S."/>
        </authorList>
    </citation>
    <scope>NUCLEOTIDE SEQUENCE [LARGE SCALE GENOMIC DNA]</scope>
    <source>
        <strain evidence="4">TUCIM 6016</strain>
    </source>
</reference>
<feature type="non-terminal residue" evidence="3">
    <location>
        <position position="506"/>
    </location>
</feature>
<dbReference type="EMBL" id="KZ680215">
    <property type="protein sequence ID" value="PTB65265.1"/>
    <property type="molecule type" value="Genomic_DNA"/>
</dbReference>
<accession>A0A2T4B7G4</accession>
<dbReference type="SUPFAM" id="SSF57701">
    <property type="entry name" value="Zn2/Cys6 DNA-binding domain"/>
    <property type="match status" value="1"/>
</dbReference>
<proteinExistence type="predicted"/>
<organism evidence="3 4">
    <name type="scientific">Trichoderma citrinoviride</name>
    <dbReference type="NCBI Taxonomy" id="58853"/>
    <lineage>
        <taxon>Eukaryota</taxon>
        <taxon>Fungi</taxon>
        <taxon>Dikarya</taxon>
        <taxon>Ascomycota</taxon>
        <taxon>Pezizomycotina</taxon>
        <taxon>Sordariomycetes</taxon>
        <taxon>Hypocreomycetidae</taxon>
        <taxon>Hypocreales</taxon>
        <taxon>Hypocreaceae</taxon>
        <taxon>Trichoderma</taxon>
    </lineage>
</organism>
<name>A0A2T4B7G4_9HYPO</name>
<keyword evidence="1" id="KW-0539">Nucleus</keyword>
<evidence type="ECO:0000256" key="1">
    <source>
        <dbReference type="ARBA" id="ARBA00023242"/>
    </source>
</evidence>
<keyword evidence="4" id="KW-1185">Reference proteome</keyword>
<dbReference type="PANTHER" id="PTHR47785">
    <property type="entry name" value="ZN(II)2CYS6 TRANSCRIPTION FACTOR (EUROFUNG)-RELATED-RELATED"/>
    <property type="match status" value="1"/>
</dbReference>
<dbReference type="InterPro" id="IPR036864">
    <property type="entry name" value="Zn2-C6_fun-type_DNA-bd_sf"/>
</dbReference>
<feature type="domain" description="Zn(2)-C6 fungal-type" evidence="2">
    <location>
        <begin position="9"/>
        <end position="37"/>
    </location>
</feature>
<dbReference type="GO" id="GO:0000981">
    <property type="term" value="F:DNA-binding transcription factor activity, RNA polymerase II-specific"/>
    <property type="evidence" value="ECO:0007669"/>
    <property type="project" value="InterPro"/>
</dbReference>
<evidence type="ECO:0000313" key="3">
    <source>
        <dbReference type="EMBL" id="PTB65265.1"/>
    </source>
</evidence>
<dbReference type="OrthoDB" id="4356994at2759"/>
<dbReference type="PANTHER" id="PTHR47785:SF7">
    <property type="entry name" value="ZN(II)2CYS6 TRANSCRIPTION FACTOR (EUROFUNG)"/>
    <property type="match status" value="1"/>
</dbReference>
<gene>
    <name evidence="3" type="ORF">BBK36DRAFT_1096546</name>
</gene>
<feature type="non-terminal residue" evidence="3">
    <location>
        <position position="1"/>
    </location>
</feature>
<evidence type="ECO:0000259" key="2">
    <source>
        <dbReference type="PROSITE" id="PS00463"/>
    </source>
</evidence>